<dbReference type="OrthoDB" id="2156220at2"/>
<dbReference type="STRING" id="350054.Mflv_2884"/>
<dbReference type="InterPro" id="IPR006917">
    <property type="entry name" value="SOUL_heme-bd"/>
</dbReference>
<proteinExistence type="predicted"/>
<dbReference type="EMBL" id="CP000656">
    <property type="protein sequence ID" value="ABP45361.1"/>
    <property type="molecule type" value="Genomic_DNA"/>
</dbReference>
<dbReference type="InterPro" id="IPR011256">
    <property type="entry name" value="Reg_factor_effector_dom_sf"/>
</dbReference>
<dbReference type="PANTHER" id="PTHR11220">
    <property type="entry name" value="HEME-BINDING PROTEIN-RELATED"/>
    <property type="match status" value="1"/>
</dbReference>
<dbReference type="PANTHER" id="PTHR11220:SF58">
    <property type="entry name" value="SOUL HEME-BINDING FAMILY PROTEIN"/>
    <property type="match status" value="1"/>
</dbReference>
<organism evidence="1">
    <name type="scientific">Mycolicibacterium gilvum (strain PYR-GCK)</name>
    <name type="common">Mycobacterium gilvum (strain PYR-GCK)</name>
    <dbReference type="NCBI Taxonomy" id="350054"/>
    <lineage>
        <taxon>Bacteria</taxon>
        <taxon>Bacillati</taxon>
        <taxon>Actinomycetota</taxon>
        <taxon>Actinomycetes</taxon>
        <taxon>Mycobacteriales</taxon>
        <taxon>Mycobacteriaceae</taxon>
        <taxon>Mycolicibacterium</taxon>
    </lineage>
</organism>
<protein>
    <submittedName>
        <fullName evidence="1">SOUL heme-binding protein</fullName>
    </submittedName>
</protein>
<dbReference type="Gene3D" id="3.20.80.10">
    <property type="entry name" value="Regulatory factor, effector binding domain"/>
    <property type="match status" value="1"/>
</dbReference>
<reference evidence="1" key="1">
    <citation type="submission" date="2007-04" db="EMBL/GenBank/DDBJ databases">
        <authorList>
            <consortium name="US DOE Joint Genome Institute"/>
            <person name="Copeland A."/>
            <person name="Lucas S."/>
            <person name="Lapidus A."/>
            <person name="Barry K."/>
            <person name="Detter J.C."/>
            <person name="Glavina del Rio T."/>
            <person name="Hammon N."/>
            <person name="Israni S."/>
            <person name="Dalin E."/>
            <person name="Tice H."/>
            <person name="Pitluck S."/>
            <person name="Chain P."/>
            <person name="Malfatti S."/>
            <person name="Shin M."/>
            <person name="Vergez L."/>
            <person name="Schmutz J."/>
            <person name="Larimer F."/>
            <person name="Land M."/>
            <person name="Hauser L."/>
            <person name="Kyrpides N."/>
            <person name="Mikhailova N."/>
            <person name="Miller C."/>
            <person name="Richardson P."/>
        </authorList>
    </citation>
    <scope>NUCLEOTIDE SEQUENCE</scope>
    <source>
        <strain evidence="1">PYR-GCK</strain>
    </source>
</reference>
<sequence>MLSKITDTAGQVAGGLGALVGVRTGTEEPMFVREALIGSGSAQIEIRRYGPRIAAQTTVAAEEEAARNAGFRRLANYIFGGNRRQTKIAMTAPVAQQSEKIAMTAPVTQTRGADGNSVIRFFMPSKWSMELLPQPDDERVELVEVPGETYAVLRFSGDRSPATVAAKTEELLEALRGSDFHPAGDTMAWFYDPPWTLPFRRRNEVVVAVATD</sequence>
<name>A4TBQ0_MYCGI</name>
<dbReference type="AlphaFoldDB" id="A4TBQ0"/>
<dbReference type="Pfam" id="PF04832">
    <property type="entry name" value="SOUL"/>
    <property type="match status" value="1"/>
</dbReference>
<dbReference type="eggNOG" id="COG3449">
    <property type="taxonomic scope" value="Bacteria"/>
</dbReference>
<evidence type="ECO:0000313" key="1">
    <source>
        <dbReference type="EMBL" id="ABP45361.1"/>
    </source>
</evidence>
<accession>A4TBQ0</accession>
<reference evidence="1" key="2">
    <citation type="journal article" date="2013" name="PLoS ONE">
        <title>A Gene Expression Study of the Activities of Aromatic Ring-Cleavage Dioxygenases in Mycobacterium gilvum PYR-GCK to Changes in Salinity and pH during Pyrene Degradation.</title>
        <authorList>
            <person name="Badejo A.C."/>
            <person name="Badejo A.O."/>
            <person name="Shin K.H."/>
            <person name="Chai Y.G."/>
        </authorList>
    </citation>
    <scope>NUCLEOTIDE SEQUENCE [LARGE SCALE GENOMIC DNA]</scope>
    <source>
        <strain evidence="1">PYR-GCK</strain>
    </source>
</reference>
<gene>
    <name evidence="1" type="ordered locus">Mflv_2884</name>
</gene>
<dbReference type="SUPFAM" id="SSF55136">
    <property type="entry name" value="Probable bacterial effector-binding domain"/>
    <property type="match status" value="1"/>
</dbReference>
<dbReference type="KEGG" id="mgi:Mflv_2884"/>
<dbReference type="HOGENOM" id="CLU_068699_0_0_11"/>